<accession>A0ABQ5K2J5</accession>
<keyword evidence="2" id="KW-1185">Reference proteome</keyword>
<evidence type="ECO:0000313" key="1">
    <source>
        <dbReference type="EMBL" id="GKT25877.1"/>
    </source>
</evidence>
<comment type="caution">
    <text evidence="1">The sequence shown here is derived from an EMBL/GenBank/DDBJ whole genome shotgun (WGS) entry which is preliminary data.</text>
</comment>
<name>A0ABQ5K2J5_9EUKA</name>
<gene>
    <name evidence="1" type="ORF">ADUPG1_004665</name>
</gene>
<reference evidence="1" key="1">
    <citation type="submission" date="2022-03" db="EMBL/GenBank/DDBJ databases">
        <title>Draft genome sequence of Aduncisulcus paluster, a free-living microaerophilic Fornicata.</title>
        <authorList>
            <person name="Yuyama I."/>
            <person name="Kume K."/>
            <person name="Tamura T."/>
            <person name="Inagaki Y."/>
            <person name="Hashimoto T."/>
        </authorList>
    </citation>
    <scope>NUCLEOTIDE SEQUENCE</scope>
    <source>
        <strain evidence="1">NY0171</strain>
    </source>
</reference>
<protein>
    <submittedName>
        <fullName evidence="1">Uncharacterized protein</fullName>
    </submittedName>
</protein>
<dbReference type="Proteomes" id="UP001057375">
    <property type="component" value="Unassembled WGS sequence"/>
</dbReference>
<evidence type="ECO:0000313" key="2">
    <source>
        <dbReference type="Proteomes" id="UP001057375"/>
    </source>
</evidence>
<feature type="non-terminal residue" evidence="1">
    <location>
        <position position="68"/>
    </location>
</feature>
<sequence>MIDLSNLLVIDINKFKELNVPELDRDIETLMRTRKDILSISLFTTDGHLLYEGSNLKLKDTADVFDAV</sequence>
<organism evidence="1 2">
    <name type="scientific">Aduncisulcus paluster</name>
    <dbReference type="NCBI Taxonomy" id="2918883"/>
    <lineage>
        <taxon>Eukaryota</taxon>
        <taxon>Metamonada</taxon>
        <taxon>Carpediemonas-like organisms</taxon>
        <taxon>Aduncisulcus</taxon>
    </lineage>
</organism>
<proteinExistence type="predicted"/>
<dbReference type="EMBL" id="BQXS01007161">
    <property type="protein sequence ID" value="GKT25877.1"/>
    <property type="molecule type" value="Genomic_DNA"/>
</dbReference>